<accession>A0ABY1PM34</accession>
<feature type="transmembrane region" description="Helical" evidence="5">
    <location>
        <begin position="258"/>
        <end position="279"/>
    </location>
</feature>
<dbReference type="Pfam" id="PF00959">
    <property type="entry name" value="Phage_lysozyme"/>
    <property type="match status" value="1"/>
</dbReference>
<evidence type="ECO:0000256" key="1">
    <source>
        <dbReference type="ARBA" id="ARBA00022529"/>
    </source>
</evidence>
<dbReference type="InterPro" id="IPR002477">
    <property type="entry name" value="Peptidoglycan-bd-like"/>
</dbReference>
<reference evidence="7 8" key="1">
    <citation type="submission" date="2017-05" db="EMBL/GenBank/DDBJ databases">
        <authorList>
            <person name="Varghese N."/>
            <person name="Submissions S."/>
        </authorList>
    </citation>
    <scope>NUCLEOTIDE SEQUENCE [LARGE SCALE GENOMIC DNA]</scope>
    <source>
        <strain evidence="7 8">DSM 15949</strain>
    </source>
</reference>
<proteinExistence type="inferred from homology"/>
<dbReference type="PANTHER" id="PTHR38107:SF3">
    <property type="entry name" value="LYSOZYME RRRD-RELATED"/>
    <property type="match status" value="1"/>
</dbReference>
<evidence type="ECO:0000256" key="4">
    <source>
        <dbReference type="RuleBase" id="RU003788"/>
    </source>
</evidence>
<keyword evidence="5" id="KW-0812">Transmembrane</keyword>
<keyword evidence="4" id="KW-0378">Hydrolase</keyword>
<dbReference type="InterPro" id="IPR023347">
    <property type="entry name" value="Lysozyme_dom_sf"/>
</dbReference>
<dbReference type="EC" id="3.2.1.17" evidence="4"/>
<keyword evidence="2 4" id="KW-0081">Bacteriolytic enzyme</keyword>
<keyword evidence="8" id="KW-1185">Reference proteome</keyword>
<evidence type="ECO:0000259" key="6">
    <source>
        <dbReference type="Pfam" id="PF01471"/>
    </source>
</evidence>
<feature type="domain" description="Peptidoglycan binding-like" evidence="6">
    <location>
        <begin position="170"/>
        <end position="225"/>
    </location>
</feature>
<keyword evidence="4" id="KW-0326">Glycosidase</keyword>
<dbReference type="Gene3D" id="1.10.101.10">
    <property type="entry name" value="PGBD-like superfamily/PGBD"/>
    <property type="match status" value="1"/>
</dbReference>
<dbReference type="InterPro" id="IPR051018">
    <property type="entry name" value="Bacteriophage_GH24"/>
</dbReference>
<dbReference type="InterPro" id="IPR002196">
    <property type="entry name" value="Glyco_hydro_24"/>
</dbReference>
<dbReference type="SUPFAM" id="SSF53955">
    <property type="entry name" value="Lysozyme-like"/>
    <property type="match status" value="1"/>
</dbReference>
<dbReference type="InterPro" id="IPR036366">
    <property type="entry name" value="PGBDSf"/>
</dbReference>
<dbReference type="Proteomes" id="UP001157914">
    <property type="component" value="Unassembled WGS sequence"/>
</dbReference>
<dbReference type="InterPro" id="IPR036365">
    <property type="entry name" value="PGBD-like_sf"/>
</dbReference>
<evidence type="ECO:0000256" key="2">
    <source>
        <dbReference type="ARBA" id="ARBA00022638"/>
    </source>
</evidence>
<evidence type="ECO:0000256" key="3">
    <source>
        <dbReference type="ARBA" id="ARBA00023200"/>
    </source>
</evidence>
<keyword evidence="3" id="KW-1035">Host cytoplasm</keyword>
<dbReference type="Gene3D" id="1.10.530.40">
    <property type="match status" value="1"/>
</dbReference>
<dbReference type="InterPro" id="IPR023346">
    <property type="entry name" value="Lysozyme-like_dom_sf"/>
</dbReference>
<evidence type="ECO:0000313" key="7">
    <source>
        <dbReference type="EMBL" id="SMP36946.1"/>
    </source>
</evidence>
<evidence type="ECO:0000256" key="5">
    <source>
        <dbReference type="SAM" id="Phobius"/>
    </source>
</evidence>
<comment type="catalytic activity">
    <reaction evidence="4">
        <text>Hydrolysis of (1-&gt;4)-beta-linkages between N-acetylmuramic acid and N-acetyl-D-glucosamine residues in a peptidoglycan and between N-acetyl-D-glucosamine residues in chitodextrins.</text>
        <dbReference type="EC" id="3.2.1.17"/>
    </reaction>
</comment>
<comment type="caution">
    <text evidence="7">The sequence shown here is derived from an EMBL/GenBank/DDBJ whole genome shotgun (WGS) entry which is preliminary data.</text>
</comment>
<dbReference type="PANTHER" id="PTHR38107">
    <property type="match status" value="1"/>
</dbReference>
<protein>
    <recommendedName>
        <fullName evidence="4">Lysozyme</fullName>
        <ecNumber evidence="4">3.2.1.17</ecNumber>
    </recommendedName>
</protein>
<sequence length="290" mass="30931">MKVSDQGLAFLAAHEGFVSRGYLDPAGIVTIGYGFTMRSRVFSSWWRQRTGQSLRVGDSLARTDANKLLLKLLEEEYAPPVLRRFHRLSQPQFDACVSVVYNLGAGALGWRWAQALADGLTAKAASLLRKTGTRAGGRVLKGLVRRRAAEARLIETGDYRMSKPPLQSCDDVRQLQRNLQKLSFDPGPLDGICGPMTHAAITAFQKAHPPLVVDGVAGPATMATLKRALETRAGQAFTGAAALLSGGVCVSSGVPSHLAAMATGLVGGLGCGLLVLWLYRGHLLARIPSG</sequence>
<dbReference type="EMBL" id="FXTT01000008">
    <property type="protein sequence ID" value="SMP36946.1"/>
    <property type="molecule type" value="Genomic_DNA"/>
</dbReference>
<dbReference type="CDD" id="cd00737">
    <property type="entry name" value="lyz_endolysin_autolysin"/>
    <property type="match status" value="1"/>
</dbReference>
<keyword evidence="1 4" id="KW-0929">Antimicrobial</keyword>
<dbReference type="InterPro" id="IPR033907">
    <property type="entry name" value="Endolysin_autolysin"/>
</dbReference>
<dbReference type="RefSeq" id="WP_155190915.1">
    <property type="nucleotide sequence ID" value="NZ_BAAAEA010000003.1"/>
</dbReference>
<dbReference type="SUPFAM" id="SSF47090">
    <property type="entry name" value="PGBD-like"/>
    <property type="match status" value="1"/>
</dbReference>
<gene>
    <name evidence="7" type="ORF">SAMN06265374_4390</name>
</gene>
<evidence type="ECO:0000313" key="8">
    <source>
        <dbReference type="Proteomes" id="UP001157914"/>
    </source>
</evidence>
<name>A0ABY1PM34_9HYPH</name>
<dbReference type="Pfam" id="PF01471">
    <property type="entry name" value="PG_binding_1"/>
    <property type="match status" value="1"/>
</dbReference>
<keyword evidence="5" id="KW-1133">Transmembrane helix</keyword>
<keyword evidence="5" id="KW-0472">Membrane</keyword>
<organism evidence="7 8">
    <name type="scientific">Roseibium denhamense</name>
    <dbReference type="NCBI Taxonomy" id="76305"/>
    <lineage>
        <taxon>Bacteria</taxon>
        <taxon>Pseudomonadati</taxon>
        <taxon>Pseudomonadota</taxon>
        <taxon>Alphaproteobacteria</taxon>
        <taxon>Hyphomicrobiales</taxon>
        <taxon>Stappiaceae</taxon>
        <taxon>Roseibium</taxon>
    </lineage>
</organism>
<comment type="similarity">
    <text evidence="4">Belongs to the glycosyl hydrolase 24 family.</text>
</comment>